<dbReference type="PANTHER" id="PTHR24289">
    <property type="entry name" value="STEROID 17-ALPHA-HYDROXYLASE/17,20 LYASE"/>
    <property type="match status" value="1"/>
</dbReference>
<dbReference type="EMBL" id="LWCA01000041">
    <property type="protein sequence ID" value="OAF71563.1"/>
    <property type="molecule type" value="Genomic_DNA"/>
</dbReference>
<dbReference type="Pfam" id="PF00067">
    <property type="entry name" value="p450"/>
    <property type="match status" value="2"/>
</dbReference>
<dbReference type="InterPro" id="IPR002401">
    <property type="entry name" value="Cyt_P450_E_grp-I"/>
</dbReference>
<comment type="caution">
    <text evidence="9">The sequence shown here is derived from an EMBL/GenBank/DDBJ whole genome shotgun (WGS) entry which is preliminary data.</text>
</comment>
<keyword evidence="3 7" id="KW-0479">Metal-binding</keyword>
<keyword evidence="4 8" id="KW-0560">Oxidoreductase</keyword>
<dbReference type="InterPro" id="IPR036396">
    <property type="entry name" value="Cyt_P450_sf"/>
</dbReference>
<evidence type="ECO:0000256" key="7">
    <source>
        <dbReference type="PIRSR" id="PIRSR602401-1"/>
    </source>
</evidence>
<organism evidence="9 10">
    <name type="scientific">Intoshia linei</name>
    <dbReference type="NCBI Taxonomy" id="1819745"/>
    <lineage>
        <taxon>Eukaryota</taxon>
        <taxon>Metazoa</taxon>
        <taxon>Spiralia</taxon>
        <taxon>Lophotrochozoa</taxon>
        <taxon>Mesozoa</taxon>
        <taxon>Orthonectida</taxon>
        <taxon>Rhopaluridae</taxon>
        <taxon>Intoshia</taxon>
    </lineage>
</organism>
<dbReference type="Proteomes" id="UP000078046">
    <property type="component" value="Unassembled WGS sequence"/>
</dbReference>
<reference evidence="9 10" key="1">
    <citation type="submission" date="2016-04" db="EMBL/GenBank/DDBJ databases">
        <title>The genome of Intoshia linei affirms orthonectids as highly simplified spiralians.</title>
        <authorList>
            <person name="Mikhailov K.V."/>
            <person name="Slusarev G.S."/>
            <person name="Nikitin M.A."/>
            <person name="Logacheva M.D."/>
            <person name="Penin A."/>
            <person name="Aleoshin V."/>
            <person name="Panchin Y.V."/>
        </authorList>
    </citation>
    <scope>NUCLEOTIDE SEQUENCE [LARGE SCALE GENOMIC DNA]</scope>
    <source>
        <strain evidence="9">Intl2013</strain>
        <tissue evidence="9">Whole animal</tissue>
    </source>
</reference>
<sequence>MTFPYKPNSSRHQFLLELSTRINSDIYKRRFGTKNFIIVNGCEAIDKLLSTRANFLSEKPDLGASTNFINYGAHRAKGVAWTFRKNILKNIFTFNPVVQHVIKEEMNNLFFEIEKSKYQSIRKLFEKVCTTISYRICFERHYTKKDRSFLIPIYSNIYNYSSNTGPLVNIADLIYICRFIPKFKRKLNNFENINRIIRLACIRQIELHLINPCTNNFSDGLDFLIDKRFNCKNFNKIFDDEENQIKFKQYYQYEKSRLNVKQYPLYYNLSNAECSLYSITEDMIRSGSEAPIAVFSWFCVYMAYKPNIQQKLYNEIVQNFIPPNADTTLLSNLYITENLAREIKYLKLVVIELLRCSSAGPMGKRNVTGSFEFTYQGKTHKFQNNDTVLLHYWSTMKDERHFRDPNDFNPERWSKCSSNYEKDMLPFGIGERKCPASHFMIDYISVLISNIIIRFKIKPKQPTSRIYFETIEGMTIIPKLDIFEFERI</sequence>
<dbReference type="InterPro" id="IPR001128">
    <property type="entry name" value="Cyt_P450"/>
</dbReference>
<dbReference type="PANTHER" id="PTHR24289:SF1">
    <property type="entry name" value="STEROID 17-ALPHA-HYDROXYLASE_17,20 LYASE"/>
    <property type="match status" value="1"/>
</dbReference>
<gene>
    <name evidence="9" type="ORF">A3Q56_00690</name>
</gene>
<keyword evidence="5 7" id="KW-0408">Iron</keyword>
<evidence type="ECO:0000256" key="4">
    <source>
        <dbReference type="ARBA" id="ARBA00023002"/>
    </source>
</evidence>
<evidence type="ECO:0000313" key="10">
    <source>
        <dbReference type="Proteomes" id="UP000078046"/>
    </source>
</evidence>
<feature type="binding site" description="axial binding residue" evidence="7">
    <location>
        <position position="434"/>
    </location>
    <ligand>
        <name>heme</name>
        <dbReference type="ChEBI" id="CHEBI:30413"/>
    </ligand>
    <ligandPart>
        <name>Fe</name>
        <dbReference type="ChEBI" id="CHEBI:18248"/>
    </ligandPart>
</feature>
<evidence type="ECO:0008006" key="11">
    <source>
        <dbReference type="Google" id="ProtNLM"/>
    </source>
</evidence>
<comment type="similarity">
    <text evidence="1 8">Belongs to the cytochrome P450 family.</text>
</comment>
<dbReference type="GO" id="GO:0016705">
    <property type="term" value="F:oxidoreductase activity, acting on paired donors, with incorporation or reduction of molecular oxygen"/>
    <property type="evidence" value="ECO:0007669"/>
    <property type="project" value="InterPro"/>
</dbReference>
<dbReference type="OrthoDB" id="1470350at2759"/>
<evidence type="ECO:0000256" key="2">
    <source>
        <dbReference type="ARBA" id="ARBA00022617"/>
    </source>
</evidence>
<proteinExistence type="inferred from homology"/>
<dbReference type="PROSITE" id="PS00086">
    <property type="entry name" value="CYTOCHROME_P450"/>
    <property type="match status" value="1"/>
</dbReference>
<protein>
    <recommendedName>
        <fullName evidence="11">Cytochrome P450</fullName>
    </recommendedName>
</protein>
<evidence type="ECO:0000256" key="3">
    <source>
        <dbReference type="ARBA" id="ARBA00022723"/>
    </source>
</evidence>
<dbReference type="InterPro" id="IPR017972">
    <property type="entry name" value="Cyt_P450_CS"/>
</dbReference>
<dbReference type="GO" id="GO:0005506">
    <property type="term" value="F:iron ion binding"/>
    <property type="evidence" value="ECO:0007669"/>
    <property type="project" value="InterPro"/>
</dbReference>
<keyword evidence="6 8" id="KW-0503">Monooxygenase</keyword>
<dbReference type="GO" id="GO:0004497">
    <property type="term" value="F:monooxygenase activity"/>
    <property type="evidence" value="ECO:0007669"/>
    <property type="project" value="UniProtKB-KW"/>
</dbReference>
<dbReference type="AlphaFoldDB" id="A0A177BCZ7"/>
<name>A0A177BCZ7_9BILA</name>
<accession>A0A177BCZ7</accession>
<dbReference type="GO" id="GO:0020037">
    <property type="term" value="F:heme binding"/>
    <property type="evidence" value="ECO:0007669"/>
    <property type="project" value="InterPro"/>
</dbReference>
<keyword evidence="10" id="KW-1185">Reference proteome</keyword>
<dbReference type="Gene3D" id="1.10.630.10">
    <property type="entry name" value="Cytochrome P450"/>
    <property type="match status" value="1"/>
</dbReference>
<evidence type="ECO:0000256" key="1">
    <source>
        <dbReference type="ARBA" id="ARBA00010617"/>
    </source>
</evidence>
<evidence type="ECO:0000256" key="5">
    <source>
        <dbReference type="ARBA" id="ARBA00023004"/>
    </source>
</evidence>
<dbReference type="SUPFAM" id="SSF48264">
    <property type="entry name" value="Cytochrome P450"/>
    <property type="match status" value="1"/>
</dbReference>
<evidence type="ECO:0000256" key="8">
    <source>
        <dbReference type="RuleBase" id="RU000461"/>
    </source>
</evidence>
<evidence type="ECO:0000313" key="9">
    <source>
        <dbReference type="EMBL" id="OAF71563.1"/>
    </source>
</evidence>
<dbReference type="PRINTS" id="PR00463">
    <property type="entry name" value="EP450I"/>
</dbReference>
<evidence type="ECO:0000256" key="6">
    <source>
        <dbReference type="ARBA" id="ARBA00023033"/>
    </source>
</evidence>
<keyword evidence="2 7" id="KW-0349">Heme</keyword>
<comment type="cofactor">
    <cofactor evidence="7">
        <name>heme</name>
        <dbReference type="ChEBI" id="CHEBI:30413"/>
    </cofactor>
</comment>